<proteinExistence type="predicted"/>
<dbReference type="PANTHER" id="PTHR38426">
    <property type="entry name" value="MAINTENANCE OF TELOMERE CAPPING PROTEIN 4"/>
    <property type="match status" value="1"/>
</dbReference>
<dbReference type="EMBL" id="SBHS01000008">
    <property type="protein sequence ID" value="TWU75255.1"/>
    <property type="molecule type" value="Genomic_DNA"/>
</dbReference>
<reference evidence="4" key="1">
    <citation type="submission" date="2018-12" db="EMBL/GenBank/DDBJ databases">
        <title>The complete genome of Metarhizium rileyi, a key fungal pathogen of Lepidoptera.</title>
        <authorList>
            <person name="Binneck E."/>
            <person name="Lastra C.C.L."/>
            <person name="Sosa-Gomez D.R."/>
        </authorList>
    </citation>
    <scope>NUCLEOTIDE SEQUENCE [LARGE SCALE GENOMIC DNA]</scope>
    <source>
        <strain evidence="4">Cep018-CH2</strain>
    </source>
</reference>
<feature type="compositionally biased region" description="Polar residues" evidence="1">
    <location>
        <begin position="16"/>
        <end position="29"/>
    </location>
</feature>
<feature type="compositionally biased region" description="Low complexity" evidence="1">
    <location>
        <begin position="245"/>
        <end position="254"/>
    </location>
</feature>
<feature type="compositionally biased region" description="Polar residues" evidence="1">
    <location>
        <begin position="925"/>
        <end position="935"/>
    </location>
</feature>
<dbReference type="PANTHER" id="PTHR38426:SF1">
    <property type="entry name" value="MAINTENANCE OF TELOMERE CAPPING PROTEIN 4"/>
    <property type="match status" value="1"/>
</dbReference>
<feature type="compositionally biased region" description="Polar residues" evidence="1">
    <location>
        <begin position="170"/>
        <end position="186"/>
    </location>
</feature>
<name>A0A5C6GBH2_METRR</name>
<feature type="transmembrane region" description="Helical" evidence="2">
    <location>
        <begin position="1197"/>
        <end position="1224"/>
    </location>
</feature>
<keyword evidence="2" id="KW-0472">Membrane</keyword>
<dbReference type="AlphaFoldDB" id="A0A5C6GBH2"/>
<protein>
    <submittedName>
        <fullName evidence="3">Uncharacterized protein</fullName>
    </submittedName>
</protein>
<feature type="compositionally biased region" description="Polar residues" evidence="1">
    <location>
        <begin position="711"/>
        <end position="731"/>
    </location>
</feature>
<evidence type="ECO:0000313" key="3">
    <source>
        <dbReference type="EMBL" id="TWU75255.1"/>
    </source>
</evidence>
<feature type="region of interest" description="Disordered" evidence="1">
    <location>
        <begin position="1"/>
        <end position="256"/>
    </location>
</feature>
<comment type="caution">
    <text evidence="3">The sequence shown here is derived from an EMBL/GenBank/DDBJ whole genome shotgun (WGS) entry which is preliminary data.</text>
</comment>
<gene>
    <name evidence="3" type="ORF">ED733_005961</name>
</gene>
<dbReference type="InterPro" id="IPR038769">
    <property type="entry name" value="MTC4"/>
</dbReference>
<feature type="compositionally biased region" description="Basic and acidic residues" evidence="1">
    <location>
        <begin position="654"/>
        <end position="665"/>
    </location>
</feature>
<evidence type="ECO:0000256" key="2">
    <source>
        <dbReference type="SAM" id="Phobius"/>
    </source>
</evidence>
<sequence>MADHDATRPPGHIDSRSSVLTSESQAKSRTSYERGESSRSGGGREVVLGTSPLPAYSGRGEQHLGAELAQAEQSTRDALQRGGSTRRKAKRKSGGGFLLHDSISGDRRHPSRPYARDSLQPNRQRSRSPGTPPSSRSNNRQSLLPNEHSPGRLRDKSSLSPRSVESRSRASAQKNVANGESNEPFQSPQPPRTSRETTSDVDATQIVQMALNLSESRRIASRRNVSRNTPPRLGPLTDGGSGSNLRQHLQQQRRSSYNSNLKYLQGHSPKPSSGRFESNFEGGGHDSHYRYQFSPSTLARVQKAKDHMELMAQYRRLLDVLPPLKPGFGRTTSSPPLSPIASKSLRIRLGDNAPLGRHYNPLQYIRNRKVRARERKVIDGERQGFGDVEEVKPWVDKVVERATSFASYPEENGSILPEFPGADDSSSQVSPDSNSRTAARGRRPRVDWFIEPCDIVADAYWLEQDSHKELIEDHNWRKIYPSTTNMSPPMSHESVLDAFDAIPPLSMQDDIARDAPVPSTSKVDTAKQTLHNIRAFPHRHGGQIHSHSHDRWHMKESISDFSSSENDVKIFKGKSREAKRSGATLTDTTKDLFQEQMLEMVATDVRDRGLFDTVSDQEPVAPTSDIKNPEKKLLPQSPSRFHSSSKGSLIDTSDSDRKPATERLYLDSPSRYVPGRQSLDVPDGPRKSSFDRYSSLPTSPELRPIRGITEPSFSVNPSPTWNRSGSPTRNPITKIRQIIRDNKSSETGTGPELDEHHRLSPADNTSPSQISNLLEKQQSASPRTMVSGSAPYDWAKMPRRSGSARVRGEDQGAGLRSMFRGPRIDTVIRGGVSKLGDMLWKKEGLGETPLDNDTTDESESEKARSRSRSSSTNVSQIPSKQHVEGHQSQQSQPKHFLDSMPQFHYVHDTHDTDNSKVVPGPPEPDSTNNSQQSRSELLRPPHFAPQSVSSSASPGDRPAKPGDSDMSESESRQGSAPSGAEHASDLLSPASGFSRAEDDARSLKSRHWSIADKGTPTEQTRLSRREVARLRALVLSTGIKAMEINRRAQQTRKPFGPETPASPGEVPARGRANRAWADIARMCPEAAKQDGQVAGLELYSLAGRSLSTAIQASGRRWQNSADQFTYRTCPQLQNRIGDVRSRIADHLSERSRKAADQADETIRDLALGQPLKVKVVMDIIDKMLRRRRRRLRWIRRALWLTVEWVLVGFMWYVWFMVMILRLFLGLGKGIWNGVRWLLWL</sequence>
<keyword evidence="2" id="KW-1133">Transmembrane helix</keyword>
<feature type="compositionally biased region" description="Basic and acidic residues" evidence="1">
    <location>
        <begin position="1"/>
        <end position="15"/>
    </location>
</feature>
<feature type="region of interest" description="Disordered" evidence="1">
    <location>
        <begin position="844"/>
        <end position="894"/>
    </location>
</feature>
<feature type="compositionally biased region" description="Polar residues" evidence="1">
    <location>
        <begin position="762"/>
        <end position="787"/>
    </location>
</feature>
<dbReference type="Proteomes" id="UP000317257">
    <property type="component" value="Unassembled WGS sequence"/>
</dbReference>
<feature type="compositionally biased region" description="Basic residues" evidence="1">
    <location>
        <begin position="84"/>
        <end position="93"/>
    </location>
</feature>
<feature type="compositionally biased region" description="Low complexity" evidence="1">
    <location>
        <begin position="423"/>
        <end position="435"/>
    </location>
</feature>
<evidence type="ECO:0000313" key="4">
    <source>
        <dbReference type="Proteomes" id="UP000317257"/>
    </source>
</evidence>
<keyword evidence="2" id="KW-0812">Transmembrane</keyword>
<feature type="region of interest" description="Disordered" evidence="1">
    <location>
        <begin position="410"/>
        <end position="441"/>
    </location>
</feature>
<feature type="compositionally biased region" description="Polar residues" evidence="1">
    <location>
        <begin position="636"/>
        <end position="652"/>
    </location>
</feature>
<feature type="compositionally biased region" description="Low complexity" evidence="1">
    <location>
        <begin position="127"/>
        <end position="140"/>
    </location>
</feature>
<organism evidence="3 4">
    <name type="scientific">Metarhizium rileyi (strain RCEF 4871)</name>
    <name type="common">Nomuraea rileyi</name>
    <dbReference type="NCBI Taxonomy" id="1649241"/>
    <lineage>
        <taxon>Eukaryota</taxon>
        <taxon>Fungi</taxon>
        <taxon>Dikarya</taxon>
        <taxon>Ascomycota</taxon>
        <taxon>Pezizomycotina</taxon>
        <taxon>Sordariomycetes</taxon>
        <taxon>Hypocreomycetidae</taxon>
        <taxon>Hypocreales</taxon>
        <taxon>Clavicipitaceae</taxon>
        <taxon>Metarhizium</taxon>
    </lineage>
</organism>
<feature type="region of interest" description="Disordered" evidence="1">
    <location>
        <begin position="613"/>
        <end position="817"/>
    </location>
</feature>
<feature type="region of interest" description="Disordered" evidence="1">
    <location>
        <begin position="906"/>
        <end position="999"/>
    </location>
</feature>
<evidence type="ECO:0000256" key="1">
    <source>
        <dbReference type="SAM" id="MobiDB-lite"/>
    </source>
</evidence>
<accession>A0A5C6GBH2</accession>
<feature type="compositionally biased region" description="Polar residues" evidence="1">
    <location>
        <begin position="200"/>
        <end position="214"/>
    </location>
</feature>